<dbReference type="InterPro" id="IPR020915">
    <property type="entry name" value="UPF0311"/>
</dbReference>
<organism evidence="1 2">
    <name type="scientific">Panacagrimonas perspica</name>
    <dbReference type="NCBI Taxonomy" id="381431"/>
    <lineage>
        <taxon>Bacteria</taxon>
        <taxon>Pseudomonadati</taxon>
        <taxon>Pseudomonadota</taxon>
        <taxon>Gammaproteobacteria</taxon>
        <taxon>Nevskiales</taxon>
        <taxon>Nevskiaceae</taxon>
        <taxon>Panacagrimonas</taxon>
    </lineage>
</organism>
<gene>
    <name evidence="1" type="ORF">DFR24_1966</name>
</gene>
<keyword evidence="2" id="KW-1185">Reference proteome</keyword>
<dbReference type="Proteomes" id="UP000295341">
    <property type="component" value="Unassembled WGS sequence"/>
</dbReference>
<proteinExistence type="predicted"/>
<sequence length="151" mass="16542">MFDYSMEYVGTYDAALTLEIIGPLPSDIRVNYYITGGEVRGSRIQGKLRPVGGDWLTVRADGVAVLDVRATIETGDGALIDVVYNGVLDLGPDGHAAVLRGELPERATIRTAPRMRTAHPKYEWVNRTQFVGIGEGKLRENVVTYDVYALG</sequence>
<dbReference type="OrthoDB" id="5294829at2"/>
<comment type="caution">
    <text evidence="1">The sequence shown here is derived from an EMBL/GenBank/DDBJ whole genome shotgun (WGS) entry which is preliminary data.</text>
</comment>
<dbReference type="EMBL" id="SOBT01000008">
    <property type="protein sequence ID" value="TDU32568.1"/>
    <property type="molecule type" value="Genomic_DNA"/>
</dbReference>
<dbReference type="RefSeq" id="WP_133881059.1">
    <property type="nucleotide sequence ID" value="NZ_MWIN01000001.1"/>
</dbReference>
<dbReference type="PANTHER" id="PTHR37315:SF1">
    <property type="entry name" value="UPF0311 PROTEIN BLR7842"/>
    <property type="match status" value="1"/>
</dbReference>
<dbReference type="Gene3D" id="2.40.160.20">
    <property type="match status" value="1"/>
</dbReference>
<protein>
    <submittedName>
        <fullName evidence="1">Uncharacterized protein DUF3237</fullName>
    </submittedName>
</protein>
<reference evidence="1 2" key="1">
    <citation type="submission" date="2019-03" db="EMBL/GenBank/DDBJ databases">
        <title>Genomic Encyclopedia of Type Strains, Phase IV (KMG-IV): sequencing the most valuable type-strain genomes for metagenomic binning, comparative biology and taxonomic classification.</title>
        <authorList>
            <person name="Goeker M."/>
        </authorList>
    </citation>
    <scope>NUCLEOTIDE SEQUENCE [LARGE SCALE GENOMIC DNA]</scope>
    <source>
        <strain evidence="1 2">DSM 26377</strain>
    </source>
</reference>
<dbReference type="PANTHER" id="PTHR37315">
    <property type="entry name" value="UPF0311 PROTEIN BLR7842"/>
    <property type="match status" value="1"/>
</dbReference>
<dbReference type="Pfam" id="PF11578">
    <property type="entry name" value="DUF3237"/>
    <property type="match status" value="1"/>
</dbReference>
<evidence type="ECO:0000313" key="2">
    <source>
        <dbReference type="Proteomes" id="UP000295341"/>
    </source>
</evidence>
<dbReference type="AlphaFoldDB" id="A0A4R7PEJ0"/>
<evidence type="ECO:0000313" key="1">
    <source>
        <dbReference type="EMBL" id="TDU32568.1"/>
    </source>
</evidence>
<name>A0A4R7PEJ0_9GAMM</name>
<accession>A0A4R7PEJ0</accession>